<organism evidence="4 5">
    <name type="scientific">Candidatus Uhrbacteria bacterium CG10_big_fil_rev_8_21_14_0_10_48_16</name>
    <dbReference type="NCBI Taxonomy" id="1975038"/>
    <lineage>
        <taxon>Bacteria</taxon>
        <taxon>Candidatus Uhriibacteriota</taxon>
    </lineage>
</organism>
<dbReference type="AlphaFoldDB" id="A0A2M8LHJ9"/>
<keyword evidence="4" id="KW-0032">Aminotransferase</keyword>
<comment type="similarity">
    <text evidence="3">Belongs to the DegT/DnrJ/EryC1 family.</text>
</comment>
<feature type="active site" description="Proton acceptor" evidence="1">
    <location>
        <position position="204"/>
    </location>
</feature>
<keyword evidence="4" id="KW-0808">Transferase</keyword>
<evidence type="ECO:0000256" key="2">
    <source>
        <dbReference type="PIRSR" id="PIRSR000390-2"/>
    </source>
</evidence>
<dbReference type="GO" id="GO:0000271">
    <property type="term" value="P:polysaccharide biosynthetic process"/>
    <property type="evidence" value="ECO:0007669"/>
    <property type="project" value="TreeGrafter"/>
</dbReference>
<dbReference type="EMBL" id="PFEU01000008">
    <property type="protein sequence ID" value="PJE76912.1"/>
    <property type="molecule type" value="Genomic_DNA"/>
</dbReference>
<proteinExistence type="inferred from homology"/>
<dbReference type="GO" id="GO:0030170">
    <property type="term" value="F:pyridoxal phosphate binding"/>
    <property type="evidence" value="ECO:0007669"/>
    <property type="project" value="TreeGrafter"/>
</dbReference>
<evidence type="ECO:0000256" key="3">
    <source>
        <dbReference type="RuleBase" id="RU004508"/>
    </source>
</evidence>
<name>A0A2M8LHJ9_9BACT</name>
<dbReference type="InterPro" id="IPR015421">
    <property type="entry name" value="PyrdxlP-dep_Trfase_major"/>
</dbReference>
<protein>
    <submittedName>
        <fullName evidence="4">Aminotransferase</fullName>
    </submittedName>
</protein>
<evidence type="ECO:0000313" key="5">
    <source>
        <dbReference type="Proteomes" id="UP000231436"/>
    </source>
</evidence>
<feature type="modified residue" description="N6-(pyridoxal phosphate)lysine" evidence="2">
    <location>
        <position position="204"/>
    </location>
</feature>
<accession>A0A2M8LHJ9</accession>
<dbReference type="PANTHER" id="PTHR30244:SF34">
    <property type="entry name" value="DTDP-4-AMINO-4,6-DIDEOXYGALACTOSE TRANSAMINASE"/>
    <property type="match status" value="1"/>
</dbReference>
<dbReference type="InterPro" id="IPR015424">
    <property type="entry name" value="PyrdxlP-dep_Trfase"/>
</dbReference>
<dbReference type="Pfam" id="PF01041">
    <property type="entry name" value="DegT_DnrJ_EryC1"/>
    <property type="match status" value="1"/>
</dbReference>
<dbReference type="InterPro" id="IPR015422">
    <property type="entry name" value="PyrdxlP-dep_Trfase_small"/>
</dbReference>
<dbReference type="PANTHER" id="PTHR30244">
    <property type="entry name" value="TRANSAMINASE"/>
    <property type="match status" value="1"/>
</dbReference>
<keyword evidence="2 3" id="KW-0663">Pyridoxal phosphate</keyword>
<evidence type="ECO:0000313" key="4">
    <source>
        <dbReference type="EMBL" id="PJE76912.1"/>
    </source>
</evidence>
<dbReference type="Proteomes" id="UP000231436">
    <property type="component" value="Unassembled WGS sequence"/>
</dbReference>
<comment type="caution">
    <text evidence="4">The sequence shown here is derived from an EMBL/GenBank/DDBJ whole genome shotgun (WGS) entry which is preliminary data.</text>
</comment>
<dbReference type="CDD" id="cd00616">
    <property type="entry name" value="AHBA_syn"/>
    <property type="match status" value="1"/>
</dbReference>
<dbReference type="InterPro" id="IPR000653">
    <property type="entry name" value="DegT/StrS_aminotransferase"/>
</dbReference>
<gene>
    <name evidence="4" type="ORF">COV05_01805</name>
</gene>
<dbReference type="PIRSF" id="PIRSF000390">
    <property type="entry name" value="PLP_StrS"/>
    <property type="match status" value="1"/>
</dbReference>
<dbReference type="SUPFAM" id="SSF53383">
    <property type="entry name" value="PLP-dependent transferases"/>
    <property type="match status" value="1"/>
</dbReference>
<dbReference type="Gene3D" id="3.90.1150.10">
    <property type="entry name" value="Aspartate Aminotransferase, domain 1"/>
    <property type="match status" value="1"/>
</dbReference>
<dbReference type="GO" id="GO:0008483">
    <property type="term" value="F:transaminase activity"/>
    <property type="evidence" value="ECO:0007669"/>
    <property type="project" value="UniProtKB-KW"/>
</dbReference>
<dbReference type="Gene3D" id="3.40.640.10">
    <property type="entry name" value="Type I PLP-dependent aspartate aminotransferase-like (Major domain)"/>
    <property type="match status" value="1"/>
</dbReference>
<sequence>MEPLSVFRESKFLYSGMQKEVTPFIPQTAPSYGHKEREAIDLYLQSNAWLTEFEKTIAFEQEIAKRATTTYASVVPNGTIALFLAFTALGIKKGDEVIVPNLTMIATPNAVQLAGGTPVFADVDSESLCLNPDEVARLITPRTKAVCHVSLGGRVGRMESLMELCREKGIPLVEDAAQAFGSSHRGKPVGSFGDIGIYSFTPHKIITTGQGGALVTNREDLYQAIERLKDFGRLQGGGDHHDHLGWNFKFTDLQAVLGLVQLENLDERIDKKREIFAHYQSQLTDVPGVTMLHTNLEETTPWFIEVFVEKPLALASFLKEQGIGTRPMYPAIHTQPIYAHIQGEFPVSTHAGAHGLWLPSSLSLTPSEITRICNAVKEFLRFV</sequence>
<reference evidence="5" key="1">
    <citation type="submission" date="2017-09" db="EMBL/GenBank/DDBJ databases">
        <title>Depth-based differentiation of microbial function through sediment-hosted aquifers and enrichment of novel symbionts in the deep terrestrial subsurface.</title>
        <authorList>
            <person name="Probst A.J."/>
            <person name="Ladd B."/>
            <person name="Jarett J.K."/>
            <person name="Geller-Mcgrath D.E."/>
            <person name="Sieber C.M.K."/>
            <person name="Emerson J.B."/>
            <person name="Anantharaman K."/>
            <person name="Thomas B.C."/>
            <person name="Malmstrom R."/>
            <person name="Stieglmeier M."/>
            <person name="Klingl A."/>
            <person name="Woyke T."/>
            <person name="Ryan C.M."/>
            <person name="Banfield J.F."/>
        </authorList>
    </citation>
    <scope>NUCLEOTIDE SEQUENCE [LARGE SCALE GENOMIC DNA]</scope>
</reference>
<evidence type="ECO:0000256" key="1">
    <source>
        <dbReference type="PIRSR" id="PIRSR000390-1"/>
    </source>
</evidence>